<dbReference type="Proteomes" id="UP000663088">
    <property type="component" value="Chromosome"/>
</dbReference>
<organism evidence="2 3">
    <name type="scientific">Candidatus Methylacidiphilum infernorum</name>
    <dbReference type="NCBI Taxonomy" id="511746"/>
    <lineage>
        <taxon>Bacteria</taxon>
        <taxon>Pseudomonadati</taxon>
        <taxon>Verrucomicrobiota</taxon>
        <taxon>Methylacidiphilae</taxon>
        <taxon>Methylacidiphilales</taxon>
        <taxon>Methylacidiphilaceae</taxon>
        <taxon>Methylacidiphilum (ex Ratnadevi et al. 2023)</taxon>
    </lineage>
</organism>
<feature type="transmembrane region" description="Helical" evidence="1">
    <location>
        <begin position="20"/>
        <end position="43"/>
    </location>
</feature>
<name>A0ABX7PWM5_9BACT</name>
<keyword evidence="1" id="KW-0812">Transmembrane</keyword>
<evidence type="ECO:0000313" key="2">
    <source>
        <dbReference type="EMBL" id="QSR87420.1"/>
    </source>
</evidence>
<reference evidence="2 3" key="1">
    <citation type="submission" date="2020-12" db="EMBL/GenBank/DDBJ databases">
        <authorList>
            <person name="Awala S.I."/>
            <person name="Gwak J.-H."/>
            <person name="Kim S.-J."/>
            <person name="Rhee S.-K."/>
        </authorList>
    </citation>
    <scope>NUCLEOTIDE SEQUENCE [LARGE SCALE GENOMIC DNA]</scope>
    <source>
        <strain evidence="2 3">IT5</strain>
    </source>
</reference>
<protein>
    <recommendedName>
        <fullName evidence="4">Cell division protein FtsL</fullName>
    </recommendedName>
</protein>
<evidence type="ECO:0000256" key="1">
    <source>
        <dbReference type="SAM" id="Phobius"/>
    </source>
</evidence>
<keyword evidence="1" id="KW-1133">Transmembrane helix</keyword>
<dbReference type="EMBL" id="CP065956">
    <property type="protein sequence ID" value="QSR87420.1"/>
    <property type="molecule type" value="Genomic_DNA"/>
</dbReference>
<gene>
    <name evidence="2" type="ORF">EM20IM_03580</name>
</gene>
<proteinExistence type="predicted"/>
<evidence type="ECO:0000313" key="3">
    <source>
        <dbReference type="Proteomes" id="UP000663088"/>
    </source>
</evidence>
<accession>A0ABX7PWM5</accession>
<evidence type="ECO:0008006" key="4">
    <source>
        <dbReference type="Google" id="ProtNLM"/>
    </source>
</evidence>
<keyword evidence="1" id="KW-0472">Membrane</keyword>
<keyword evidence="3" id="KW-1185">Reference proteome</keyword>
<dbReference type="RefSeq" id="WP_206847867.1">
    <property type="nucleotide sequence ID" value="NZ_CP065956.1"/>
</dbReference>
<sequence length="125" mass="14432">MNIQEETKKENQKTILSSSYPLWGATLLCIFLSGFIFSSFYAFSIIHKQKTEELKEAERIRQIRIGEQLEARKRLSSYGWIDKEKGIVHVPIEEAMESIVKEYKTKTPKASGVYLPGIPRPQEPK</sequence>